<evidence type="ECO:0000259" key="3">
    <source>
        <dbReference type="Pfam" id="PF01301"/>
    </source>
</evidence>
<comment type="caution">
    <text evidence="5">The sequence shown here is derived from an EMBL/GenBank/DDBJ whole genome shotgun (WGS) entry which is preliminary data.</text>
</comment>
<evidence type="ECO:0000256" key="1">
    <source>
        <dbReference type="ARBA" id="ARBA00009809"/>
    </source>
</evidence>
<dbReference type="Pfam" id="PF01301">
    <property type="entry name" value="Glyco_hydro_35"/>
    <property type="match status" value="1"/>
</dbReference>
<dbReference type="InterPro" id="IPR017853">
    <property type="entry name" value="GH"/>
</dbReference>
<dbReference type="Proteomes" id="UP000013378">
    <property type="component" value="Unassembled WGS sequence"/>
</dbReference>
<dbReference type="SUPFAM" id="SSF51445">
    <property type="entry name" value="(Trans)glycosidases"/>
    <property type="match status" value="1"/>
</dbReference>
<organism evidence="5 6">
    <name type="scientific">Caldisalinibacter kiritimatiensis</name>
    <dbReference type="NCBI Taxonomy" id="1304284"/>
    <lineage>
        <taxon>Bacteria</taxon>
        <taxon>Bacillati</taxon>
        <taxon>Bacillota</taxon>
        <taxon>Tissierellia</taxon>
        <taxon>Tissierellales</taxon>
        <taxon>Thermohalobacteraceae</taxon>
        <taxon>Caldisalinibacter</taxon>
    </lineage>
</organism>
<dbReference type="PATRIC" id="fig|1304284.3.peg.731"/>
<feature type="domain" description="Glycoside hydrolase 35 catalytic" evidence="3">
    <location>
        <begin position="9"/>
        <end position="203"/>
    </location>
</feature>
<dbReference type="Pfam" id="PF22369">
    <property type="entry name" value="GLMA_2nd"/>
    <property type="match status" value="1"/>
</dbReference>
<dbReference type="EC" id="3.2.1.23" evidence="5"/>
<dbReference type="AlphaFoldDB" id="R1AX13"/>
<evidence type="ECO:0000256" key="2">
    <source>
        <dbReference type="RuleBase" id="RU003679"/>
    </source>
</evidence>
<evidence type="ECO:0000313" key="6">
    <source>
        <dbReference type="Proteomes" id="UP000013378"/>
    </source>
</evidence>
<name>R1AX13_9FIRM</name>
<keyword evidence="5" id="KW-0326">Glycosidase</keyword>
<comment type="similarity">
    <text evidence="1 2">Belongs to the glycosyl hydrolase 35 family.</text>
</comment>
<dbReference type="InterPro" id="IPR031330">
    <property type="entry name" value="Gly_Hdrlase_35_cat"/>
</dbReference>
<dbReference type="RefSeq" id="WP_006309206.1">
    <property type="nucleotide sequence ID" value="NZ_ARZA01000070.1"/>
</dbReference>
<reference evidence="5 6" key="1">
    <citation type="journal article" date="2015" name="Geomicrobiol. J.">
        <title>Caldisalinibacter kiritimatiensis gen. nov., sp. nov., a moderately thermohalophilic thiosulfate-reducing bacterium from a hypersaline microbial mat.</title>
        <authorList>
            <person name="Ben Hania W."/>
            <person name="Joseph M."/>
            <person name="Fiebig A."/>
            <person name="Bunk B."/>
            <person name="Klenk H.-P."/>
            <person name="Fardeau M.-L."/>
            <person name="Spring S."/>
        </authorList>
    </citation>
    <scope>NUCLEOTIDE SEQUENCE [LARGE SCALE GENOMIC DNA]</scope>
    <source>
        <strain evidence="5 6">L21-TH-D2</strain>
    </source>
</reference>
<evidence type="ECO:0000259" key="4">
    <source>
        <dbReference type="Pfam" id="PF22369"/>
    </source>
</evidence>
<keyword evidence="5" id="KW-0378">Hydrolase</keyword>
<dbReference type="GO" id="GO:0005975">
    <property type="term" value="P:carbohydrate metabolic process"/>
    <property type="evidence" value="ECO:0007669"/>
    <property type="project" value="InterPro"/>
</dbReference>
<accession>R1AX13</accession>
<sequence>MIDIKNEKVMINGHERMLYGGELHYFRVPREEWRNRIQKIKEAGCNMISTYIPWIWHEQEEGKIDLTGYTRAERDLNSFLKLLYEENVYCLVRPGPYVMAELKQEGLPDWVLDKYPEVIARKQDGQIHPTKVVSYMHPKFLELVSKWYKAVCEIIEPYQITKGGPIIMFQLDNEVGMLQWVTNQADYSDITLNYFRDYLIDEYKSLDNLKEKFRVNVSSFEEFAFEYTLNQEENYALPLHYEWGYFMRNYYKKYINKLKEIAEGYGIEVPFVVNIHGFTTHDLSKRGIAYPIGISQLHDTAEIDKVVLAGDYYIGNVNYDNYHDIIIANAFTKAVQSDKQPLFSAEFQGGCISDIPRLQPSAFDLNTRICVAHGMNGLNYYMFAGGENYEDIGLFGRRHEWQAPLSSKGEEREHYYKIKYLGKMFRIFEKEILSTKKATQTYLGFYPDYYMTEYFNEYTKDMVNKITAYRDHFGFNGVIRGLTVANISYEGYNLLKESEILVDKIPSLWVLTTDWMSADIQMKLLRYIKNGGKLVLFPTVPTKDFDGKDCTILLDGIDIEFKDRLHVRHELNVKGMDSVVVSYSESYQGDNIETIAVREKDKTEDITAFSKYVGDGKVVVFGVGMEFDFHYKKQVILDIAEEIELKPLVDKTDNFLEVVIREDENSKKFVFIHNYDEYARKTKITYKGQLLFDGNEIMIPPRSGVMLPINCLVYDDIVVNYSTLEIFDIIKDNKAVTLLIKTFGQGEILLTSKKYLPLNYDEIWENEDGYSYKVTIDSTDEVFKLILANRENIS</sequence>
<dbReference type="InterPro" id="IPR054746">
    <property type="entry name" value="GLMA-like_second"/>
</dbReference>
<dbReference type="PANTHER" id="PTHR23421">
    <property type="entry name" value="BETA-GALACTOSIDASE RELATED"/>
    <property type="match status" value="1"/>
</dbReference>
<dbReference type="GO" id="GO:0004565">
    <property type="term" value="F:beta-galactosidase activity"/>
    <property type="evidence" value="ECO:0007669"/>
    <property type="project" value="UniProtKB-EC"/>
</dbReference>
<dbReference type="InterPro" id="IPR001944">
    <property type="entry name" value="Glycoside_Hdrlase_35"/>
</dbReference>
<dbReference type="Gene3D" id="3.20.20.80">
    <property type="entry name" value="Glycosidases"/>
    <property type="match status" value="1"/>
</dbReference>
<evidence type="ECO:0000313" key="5">
    <source>
        <dbReference type="EMBL" id="EOD01202.1"/>
    </source>
</evidence>
<feature type="domain" description="GLMA-like second" evidence="4">
    <location>
        <begin position="459"/>
        <end position="587"/>
    </location>
</feature>
<protein>
    <submittedName>
        <fullName evidence="5">Beta-galactosidase</fullName>
        <ecNumber evidence="5">3.2.1.23</ecNumber>
    </submittedName>
</protein>
<keyword evidence="6" id="KW-1185">Reference proteome</keyword>
<dbReference type="PRINTS" id="PR00742">
    <property type="entry name" value="GLHYDRLASE35"/>
</dbReference>
<proteinExistence type="inferred from homology"/>
<dbReference type="STRING" id="1304284.L21TH_0741"/>
<dbReference type="EMBL" id="ARZA01000070">
    <property type="protein sequence ID" value="EOD01202.1"/>
    <property type="molecule type" value="Genomic_DNA"/>
</dbReference>
<dbReference type="eggNOG" id="COG1874">
    <property type="taxonomic scope" value="Bacteria"/>
</dbReference>
<dbReference type="OrthoDB" id="9813184at2"/>
<gene>
    <name evidence="5" type="ORF">L21TH_0741</name>
</gene>